<keyword evidence="4" id="KW-0132">Cell division</keyword>
<evidence type="ECO:0000256" key="6">
    <source>
        <dbReference type="ARBA" id="ARBA00022838"/>
    </source>
</evidence>
<evidence type="ECO:0000256" key="2">
    <source>
        <dbReference type="ARBA" id="ARBA00004629"/>
    </source>
</evidence>
<dbReference type="Proteomes" id="UP000332933">
    <property type="component" value="Unassembled WGS sequence"/>
</dbReference>
<evidence type="ECO:0000313" key="13">
    <source>
        <dbReference type="Proteomes" id="UP000332933"/>
    </source>
</evidence>
<evidence type="ECO:0000256" key="5">
    <source>
        <dbReference type="ARBA" id="ARBA00022776"/>
    </source>
</evidence>
<dbReference type="GO" id="GO:0051301">
    <property type="term" value="P:cell division"/>
    <property type="evidence" value="ECO:0007669"/>
    <property type="project" value="UniProtKB-KW"/>
</dbReference>
<keyword evidence="5" id="KW-0498">Mitosis</keyword>
<keyword evidence="10" id="KW-0175">Coiled coil</keyword>
<evidence type="ECO:0000256" key="10">
    <source>
        <dbReference type="SAM" id="Coils"/>
    </source>
</evidence>
<reference evidence="11" key="2">
    <citation type="submission" date="2019-06" db="EMBL/GenBank/DDBJ databases">
        <title>Genomics analysis of Aphanomyces spp. identifies a new class of oomycete effector associated with host adaptation.</title>
        <authorList>
            <person name="Gaulin E."/>
        </authorList>
    </citation>
    <scope>NUCLEOTIDE SEQUENCE</scope>
    <source>
        <strain evidence="11">CBS 578.67</strain>
    </source>
</reference>
<dbReference type="EMBL" id="CAADRA010005156">
    <property type="protein sequence ID" value="VFT86174.1"/>
    <property type="molecule type" value="Genomic_DNA"/>
</dbReference>
<dbReference type="GO" id="GO:0005634">
    <property type="term" value="C:nucleus"/>
    <property type="evidence" value="ECO:0007669"/>
    <property type="project" value="UniProtKB-SubCell"/>
</dbReference>
<keyword evidence="9" id="KW-0137">Centromere</keyword>
<comment type="subcellular location">
    <subcellularLocation>
        <location evidence="2">Chromosome</location>
        <location evidence="2">Centromere</location>
        <location evidence="2">Kinetochore</location>
    </subcellularLocation>
    <subcellularLocation>
        <location evidence="1">Nucleus</location>
    </subcellularLocation>
</comment>
<protein>
    <submittedName>
        <fullName evidence="12">Aste57867_9292 protein</fullName>
    </submittedName>
</protein>
<name>A0A485KMY1_9STRA</name>
<organism evidence="12 13">
    <name type="scientific">Aphanomyces stellatus</name>
    <dbReference type="NCBI Taxonomy" id="120398"/>
    <lineage>
        <taxon>Eukaryota</taxon>
        <taxon>Sar</taxon>
        <taxon>Stramenopiles</taxon>
        <taxon>Oomycota</taxon>
        <taxon>Saprolegniomycetes</taxon>
        <taxon>Saprolegniales</taxon>
        <taxon>Verrucalvaceae</taxon>
        <taxon>Aphanomyces</taxon>
    </lineage>
</organism>
<evidence type="ECO:0000313" key="11">
    <source>
        <dbReference type="EMBL" id="KAF0700164.1"/>
    </source>
</evidence>
<accession>A0A485KMY1</accession>
<evidence type="ECO:0000256" key="4">
    <source>
        <dbReference type="ARBA" id="ARBA00022618"/>
    </source>
</evidence>
<dbReference type="AlphaFoldDB" id="A0A485KMY1"/>
<dbReference type="GO" id="GO:0000444">
    <property type="term" value="C:MIS12/MIND type complex"/>
    <property type="evidence" value="ECO:0007669"/>
    <property type="project" value="InterPro"/>
</dbReference>
<gene>
    <name evidence="12" type="primary">Aste57867_9292</name>
    <name evidence="11" type="ORF">As57867_009256</name>
    <name evidence="12" type="ORF">ASTE57867_9292</name>
</gene>
<evidence type="ECO:0000256" key="3">
    <source>
        <dbReference type="ARBA" id="ARBA00022454"/>
    </source>
</evidence>
<dbReference type="InterPro" id="IPR007128">
    <property type="entry name" value="PMF1/Nnf1"/>
</dbReference>
<reference evidence="12 13" key="1">
    <citation type="submission" date="2019-03" db="EMBL/GenBank/DDBJ databases">
        <authorList>
            <person name="Gaulin E."/>
            <person name="Dumas B."/>
        </authorList>
    </citation>
    <scope>NUCLEOTIDE SEQUENCE [LARGE SCALE GENOMIC DNA]</scope>
    <source>
        <strain evidence="12">CBS 568.67</strain>
    </source>
</reference>
<keyword evidence="7" id="KW-0539">Nucleus</keyword>
<keyword evidence="3" id="KW-0158">Chromosome</keyword>
<dbReference type="OrthoDB" id="61067at2759"/>
<evidence type="ECO:0000256" key="7">
    <source>
        <dbReference type="ARBA" id="ARBA00023242"/>
    </source>
</evidence>
<dbReference type="Pfam" id="PF03980">
    <property type="entry name" value="Nnf1"/>
    <property type="match status" value="1"/>
</dbReference>
<evidence type="ECO:0000256" key="8">
    <source>
        <dbReference type="ARBA" id="ARBA00023306"/>
    </source>
</evidence>
<dbReference type="EMBL" id="VJMH01005135">
    <property type="protein sequence ID" value="KAF0700164.1"/>
    <property type="molecule type" value="Genomic_DNA"/>
</dbReference>
<proteinExistence type="predicted"/>
<keyword evidence="6" id="KW-0995">Kinetochore</keyword>
<evidence type="ECO:0000313" key="12">
    <source>
        <dbReference type="EMBL" id="VFT86174.1"/>
    </source>
</evidence>
<keyword evidence="13" id="KW-1185">Reference proteome</keyword>
<evidence type="ECO:0000256" key="1">
    <source>
        <dbReference type="ARBA" id="ARBA00004123"/>
    </source>
</evidence>
<feature type="coiled-coil region" evidence="10">
    <location>
        <begin position="123"/>
        <end position="157"/>
    </location>
</feature>
<sequence>MGYVNPMMEPTSADESKRMKLMRTILQKALDASVHKASLIDMSSPELESNGQHVIQTIRQRIEAQFDVLCAQFDLNAKFTTLEALLDWTEQSQMGHEVGLTTTSLDATKPMVTPEELMQKERMRLMQQEKARLQQHLQQLRETNAMLEQSVHEAQTKGSQLLAGVEACLDTLGAV</sequence>
<evidence type="ECO:0000256" key="9">
    <source>
        <dbReference type="ARBA" id="ARBA00023328"/>
    </source>
</evidence>
<keyword evidence="8" id="KW-0131">Cell cycle</keyword>